<dbReference type="InterPro" id="IPR027417">
    <property type="entry name" value="P-loop_NTPase"/>
</dbReference>
<dbReference type="EMBL" id="JAJSPL020000001">
    <property type="protein sequence ID" value="KAK7749754.1"/>
    <property type="molecule type" value="Genomic_DNA"/>
</dbReference>
<dbReference type="PANTHER" id="PTHR43655:SF2">
    <property type="entry name" value="AFG3 LIKE MATRIX AAA PEPTIDASE SUBUNIT 2, ISOFORM A"/>
    <property type="match status" value="1"/>
</dbReference>
<feature type="compositionally biased region" description="Acidic residues" evidence="17">
    <location>
        <begin position="172"/>
        <end position="181"/>
    </location>
</feature>
<dbReference type="Gene3D" id="3.40.50.300">
    <property type="entry name" value="P-loop containing nucleotide triphosphate hydrolases"/>
    <property type="match status" value="1"/>
</dbReference>
<dbReference type="GO" id="GO:0030163">
    <property type="term" value="P:protein catabolic process"/>
    <property type="evidence" value="ECO:0007669"/>
    <property type="project" value="UniProtKB-ARBA"/>
</dbReference>
<dbReference type="GO" id="GO:0008270">
    <property type="term" value="F:zinc ion binding"/>
    <property type="evidence" value="ECO:0007669"/>
    <property type="project" value="InterPro"/>
</dbReference>
<dbReference type="PANTHER" id="PTHR43655">
    <property type="entry name" value="ATP-DEPENDENT PROTEASE"/>
    <property type="match status" value="1"/>
</dbReference>
<dbReference type="FunFam" id="3.40.1690.20:FF:000003">
    <property type="entry name" value="Mitochondrial inner membrane AAA protease Yta12, putative"/>
    <property type="match status" value="1"/>
</dbReference>
<evidence type="ECO:0000256" key="4">
    <source>
        <dbReference type="ARBA" id="ARBA00010550"/>
    </source>
</evidence>
<dbReference type="HAMAP" id="MF_01458">
    <property type="entry name" value="FtsH"/>
    <property type="match status" value="1"/>
</dbReference>
<dbReference type="GO" id="GO:0016887">
    <property type="term" value="F:ATP hydrolysis activity"/>
    <property type="evidence" value="ECO:0007669"/>
    <property type="project" value="InterPro"/>
</dbReference>
<keyword evidence="9" id="KW-0378">Hydrolase</keyword>
<dbReference type="InterPro" id="IPR005936">
    <property type="entry name" value="FtsH"/>
</dbReference>
<feature type="compositionally biased region" description="Polar residues" evidence="17">
    <location>
        <begin position="134"/>
        <end position="146"/>
    </location>
</feature>
<evidence type="ECO:0000256" key="5">
    <source>
        <dbReference type="ARBA" id="ARBA00022670"/>
    </source>
</evidence>
<dbReference type="FunFam" id="1.10.8.60:FF:000019">
    <property type="entry name" value="AFG3-like AAA ATPase 2"/>
    <property type="match status" value="1"/>
</dbReference>
<dbReference type="InterPro" id="IPR037219">
    <property type="entry name" value="Peptidase_M41-like"/>
</dbReference>
<dbReference type="PROSITE" id="PS00674">
    <property type="entry name" value="AAA"/>
    <property type="match status" value="1"/>
</dbReference>
<dbReference type="Pfam" id="PF17862">
    <property type="entry name" value="AAA_lid_3"/>
    <property type="match status" value="1"/>
</dbReference>
<evidence type="ECO:0000256" key="8">
    <source>
        <dbReference type="ARBA" id="ARBA00022741"/>
    </source>
</evidence>
<dbReference type="InterPro" id="IPR041569">
    <property type="entry name" value="AAA_lid_3"/>
</dbReference>
<dbReference type="Pfam" id="PF01434">
    <property type="entry name" value="Peptidase_M41"/>
    <property type="match status" value="1"/>
</dbReference>
<evidence type="ECO:0000256" key="7">
    <source>
        <dbReference type="ARBA" id="ARBA00022723"/>
    </source>
</evidence>
<dbReference type="InterPro" id="IPR003960">
    <property type="entry name" value="ATPase_AAA_CS"/>
</dbReference>
<keyword evidence="5" id="KW-0645">Protease</keyword>
<comment type="similarity">
    <text evidence="3">In the C-terminal section; belongs to the peptidase M41 family.</text>
</comment>
<comment type="cofactor">
    <cofactor evidence="1">
        <name>Zn(2+)</name>
        <dbReference type="ChEBI" id="CHEBI:29105"/>
    </cofactor>
</comment>
<dbReference type="InterPro" id="IPR003593">
    <property type="entry name" value="AAA+_ATPase"/>
</dbReference>
<feature type="region of interest" description="Disordered" evidence="17">
    <location>
        <begin position="1280"/>
        <end position="1313"/>
    </location>
</feature>
<keyword evidence="11" id="KW-0067">ATP-binding</keyword>
<dbReference type="FunFam" id="3.40.50.300:FF:000001">
    <property type="entry name" value="ATP-dependent zinc metalloprotease FtsH"/>
    <property type="match status" value="1"/>
</dbReference>
<keyword evidence="12" id="KW-1133">Transmembrane helix</keyword>
<dbReference type="SMART" id="SM00382">
    <property type="entry name" value="AAA"/>
    <property type="match status" value="1"/>
</dbReference>
<keyword evidence="15" id="KW-0472">Membrane</keyword>
<comment type="catalytic activity">
    <reaction evidence="16">
        <text>ATP + H2O = ADP + phosphate + H(+)</text>
        <dbReference type="Rhea" id="RHEA:13065"/>
        <dbReference type="ChEBI" id="CHEBI:15377"/>
        <dbReference type="ChEBI" id="CHEBI:15378"/>
        <dbReference type="ChEBI" id="CHEBI:30616"/>
        <dbReference type="ChEBI" id="CHEBI:43474"/>
        <dbReference type="ChEBI" id="CHEBI:456216"/>
    </reaction>
    <physiologicalReaction direction="left-to-right" evidence="16">
        <dbReference type="Rhea" id="RHEA:13066"/>
    </physiologicalReaction>
</comment>
<dbReference type="Pfam" id="PF06480">
    <property type="entry name" value="FtsH_ext"/>
    <property type="match status" value="1"/>
</dbReference>
<evidence type="ECO:0000259" key="18">
    <source>
        <dbReference type="SMART" id="SM00382"/>
    </source>
</evidence>
<gene>
    <name evidence="19" type="primary">AFG3</name>
    <name evidence="19" type="ORF">SLS53_000333</name>
</gene>
<feature type="region of interest" description="Disordered" evidence="17">
    <location>
        <begin position="108"/>
        <end position="360"/>
    </location>
</feature>
<dbReference type="Pfam" id="PF00004">
    <property type="entry name" value="AAA"/>
    <property type="match status" value="1"/>
</dbReference>
<dbReference type="Gene3D" id="3.40.1690.20">
    <property type="match status" value="1"/>
</dbReference>
<dbReference type="FunFam" id="1.20.58.760:FF:000003">
    <property type="entry name" value="AFG3-like AAA ATPase 2"/>
    <property type="match status" value="1"/>
</dbReference>
<feature type="compositionally biased region" description="Basic and acidic residues" evidence="17">
    <location>
        <begin position="495"/>
        <end position="524"/>
    </location>
</feature>
<keyword evidence="13" id="KW-0482">Metalloprotease</keyword>
<dbReference type="Gene3D" id="1.20.58.760">
    <property type="entry name" value="Peptidase M41"/>
    <property type="match status" value="1"/>
</dbReference>
<dbReference type="SUPFAM" id="SSF140990">
    <property type="entry name" value="FtsH protease domain-like"/>
    <property type="match status" value="1"/>
</dbReference>
<comment type="caution">
    <text evidence="19">The sequence shown here is derived from an EMBL/GenBank/DDBJ whole genome shotgun (WGS) entry which is preliminary data.</text>
</comment>
<dbReference type="GO" id="GO:0005745">
    <property type="term" value="C:m-AAA complex"/>
    <property type="evidence" value="ECO:0007669"/>
    <property type="project" value="TreeGrafter"/>
</dbReference>
<dbReference type="InterPro" id="IPR011546">
    <property type="entry name" value="Pept_M41_FtsH_extracell"/>
</dbReference>
<proteinExistence type="inferred from homology"/>
<evidence type="ECO:0000256" key="12">
    <source>
        <dbReference type="ARBA" id="ARBA00022989"/>
    </source>
</evidence>
<evidence type="ECO:0000256" key="10">
    <source>
        <dbReference type="ARBA" id="ARBA00022833"/>
    </source>
</evidence>
<feature type="compositionally biased region" description="Basic and acidic residues" evidence="17">
    <location>
        <begin position="290"/>
        <end position="305"/>
    </location>
</feature>
<dbReference type="GO" id="GO:0005524">
    <property type="term" value="F:ATP binding"/>
    <property type="evidence" value="ECO:0007669"/>
    <property type="project" value="UniProtKB-KW"/>
</dbReference>
<evidence type="ECO:0000256" key="15">
    <source>
        <dbReference type="ARBA" id="ARBA00023136"/>
    </source>
</evidence>
<keyword evidence="20" id="KW-1185">Reference proteome</keyword>
<feature type="compositionally biased region" description="Basic and acidic residues" evidence="17">
    <location>
        <begin position="264"/>
        <end position="280"/>
    </location>
</feature>
<feature type="domain" description="AAA+ ATPase" evidence="18">
    <location>
        <begin position="863"/>
        <end position="1004"/>
    </location>
</feature>
<evidence type="ECO:0000256" key="11">
    <source>
        <dbReference type="ARBA" id="ARBA00022840"/>
    </source>
</evidence>
<evidence type="ECO:0000256" key="2">
    <source>
        <dbReference type="ARBA" id="ARBA00004225"/>
    </source>
</evidence>
<name>A0AAN9UK42_9PEZI</name>
<organism evidence="19 20">
    <name type="scientific">Cytospora paraplurivora</name>
    <dbReference type="NCBI Taxonomy" id="2898453"/>
    <lineage>
        <taxon>Eukaryota</taxon>
        <taxon>Fungi</taxon>
        <taxon>Dikarya</taxon>
        <taxon>Ascomycota</taxon>
        <taxon>Pezizomycotina</taxon>
        <taxon>Sordariomycetes</taxon>
        <taxon>Sordariomycetidae</taxon>
        <taxon>Diaporthales</taxon>
        <taxon>Cytosporaceae</taxon>
        <taxon>Cytospora</taxon>
    </lineage>
</organism>
<keyword evidence="7" id="KW-0479">Metal-binding</keyword>
<evidence type="ECO:0000256" key="16">
    <source>
        <dbReference type="ARBA" id="ARBA00048778"/>
    </source>
</evidence>
<evidence type="ECO:0000256" key="3">
    <source>
        <dbReference type="ARBA" id="ARBA00010044"/>
    </source>
</evidence>
<dbReference type="GO" id="GO:0034982">
    <property type="term" value="P:mitochondrial protein processing"/>
    <property type="evidence" value="ECO:0007669"/>
    <property type="project" value="TreeGrafter"/>
</dbReference>
<dbReference type="Proteomes" id="UP001320245">
    <property type="component" value="Unassembled WGS sequence"/>
</dbReference>
<protein>
    <submittedName>
        <fullName evidence="19">AAA ATPase afg3</fullName>
    </submittedName>
</protein>
<reference evidence="19 20" key="1">
    <citation type="journal article" date="2023" name="PLoS ONE">
        <title>Cytospora paraplurivora sp. nov. isolated from orchards with fruit tree decline syndrome in Ontario, Canada.</title>
        <authorList>
            <person name="Ilyukhin E."/>
            <person name="Nguyen H.D.T."/>
            <person name="Castle A.J."/>
            <person name="Ellouze W."/>
        </authorList>
    </citation>
    <scope>NUCLEOTIDE SEQUENCE [LARGE SCALE GENOMIC DNA]</scope>
    <source>
        <strain evidence="19 20">FDS-564</strain>
    </source>
</reference>
<feature type="region of interest" description="Disordered" evidence="17">
    <location>
        <begin position="470"/>
        <end position="528"/>
    </location>
</feature>
<evidence type="ECO:0000313" key="20">
    <source>
        <dbReference type="Proteomes" id="UP001320245"/>
    </source>
</evidence>
<dbReference type="NCBIfam" id="TIGR01241">
    <property type="entry name" value="FtsH_fam"/>
    <property type="match status" value="1"/>
</dbReference>
<dbReference type="SUPFAM" id="SSF52540">
    <property type="entry name" value="P-loop containing nucleoside triphosphate hydrolases"/>
    <property type="match status" value="1"/>
</dbReference>
<dbReference type="InterPro" id="IPR003959">
    <property type="entry name" value="ATPase_AAA_core"/>
</dbReference>
<keyword evidence="8" id="KW-0547">Nucleotide-binding</keyword>
<feature type="region of interest" description="Disordered" evidence="17">
    <location>
        <begin position="377"/>
        <end position="402"/>
    </location>
</feature>
<comment type="subcellular location">
    <subcellularLocation>
        <location evidence="2">Mitochondrion membrane</location>
        <topology evidence="2">Multi-pass membrane protein</topology>
    </subcellularLocation>
</comment>
<feature type="compositionally biased region" description="Basic and acidic residues" evidence="17">
    <location>
        <begin position="616"/>
        <end position="649"/>
    </location>
</feature>
<evidence type="ECO:0000256" key="13">
    <source>
        <dbReference type="ARBA" id="ARBA00023049"/>
    </source>
</evidence>
<keyword evidence="6" id="KW-0812">Transmembrane</keyword>
<feature type="region of interest" description="Disordered" evidence="17">
    <location>
        <begin position="610"/>
        <end position="649"/>
    </location>
</feature>
<evidence type="ECO:0000256" key="9">
    <source>
        <dbReference type="ARBA" id="ARBA00022801"/>
    </source>
</evidence>
<evidence type="ECO:0000256" key="6">
    <source>
        <dbReference type="ARBA" id="ARBA00022692"/>
    </source>
</evidence>
<dbReference type="GO" id="GO:0004176">
    <property type="term" value="F:ATP-dependent peptidase activity"/>
    <property type="evidence" value="ECO:0007669"/>
    <property type="project" value="InterPro"/>
</dbReference>
<accession>A0AAN9UK42</accession>
<evidence type="ECO:0000313" key="19">
    <source>
        <dbReference type="EMBL" id="KAK7749754.1"/>
    </source>
</evidence>
<evidence type="ECO:0000256" key="17">
    <source>
        <dbReference type="SAM" id="MobiDB-lite"/>
    </source>
</evidence>
<evidence type="ECO:0000256" key="1">
    <source>
        <dbReference type="ARBA" id="ARBA00001947"/>
    </source>
</evidence>
<feature type="compositionally biased region" description="Basic and acidic residues" evidence="17">
    <location>
        <begin position="312"/>
        <end position="345"/>
    </location>
</feature>
<keyword evidence="10" id="KW-0862">Zinc</keyword>
<sequence length="1313" mass="145409">MSSNGSIPTQPDPNFNPTFANDVQFVDRGWWKNVAHFAKKHYSEGLFSSTYQHLISHLEFGSCLADYTSLNNRYNRLRRLEDVDELNQVDQGSGRQVRVRFVNYYTVSTGIPKAPPPPPPLPKRSDTHLRPEASVSQETVTDSPQILTPKISIEDYSDDESPQTLQVLDPIPEPESDDEDPGQTPLHEDTDKPRKKGSADGVEIDSQSANNGGDTNGSGTAGEDTVAAASSGQHTVKDSIEDPTNGLPAIPPPPEAPQALNLEHYTDKEAKKQAEKEFKRLQKTYNQAVKNREKAIKERQKLVEKRQKKAHKEAEKRQKEDAKRLAKEEQEWAKQQKADVQREMNADSAEAAGPSRAQAVTPAQAVMLERQLTDLAFDENTPSPSLPTPHLAGDKGKENATAASKEKLHKFCMTPQKINGGRDPAWIQVYMKDVDEVGAHCGLFFPGPHYEPLIGDVGARISGRIPRRTPASSAAAYLLPRPRLYSTGPPPPPEQPKDQSKDGEKKDAKSSEPWNPEERKEPPKLPENWVWLNEEDFEQLRKMSELVPPKHREAFLEVEKEVKLGGAPLELKELLEKARTTGLSIADSMKAVRIAHKLASKMASRDKGLFDQNEPEFFKPKQGQEGEENETTKDSEGKKQDQKGKGKDPNVKVFDGGDILAWVLTAALFYPLWSMIFPSESRDISWQELRRNYLDKGLVEKLVVYNGRRVRVDLNQEATRSMYPDSVAANPGFHFYVSIGSVETFERHLDDAQSELGIPAAERIPVTYASEGQLTNLLIAFGPTLLIVGLLYSLMRRGPGGAGGAGGGMFGFGKSKAKMYNHESAVKVKFADIAGMDEAKVEIMEFVSFLKQPERFQRLGAKIPRGAILSGPPGTGKTLLAKATAGESGVPFFSVSGSEFVEMFVGVGASRVRDLFTQARKNSPCIVFIDEIDAIGRSRADGNRQFGGNEEREATLNQILTEMDGFNTQEQVVVLAGTNRPDVLDKALMRPGRFDRQIYIDRPTMQGRADIFKVHLQNIVTKEDMEHLSGRLAALTPGFSGADIANAVNEAALVAARANAETVQMIHFEQAIERVIGGLERKSLVLNPEEKRTVAYHEAGHAICGWYFEYADPLLKVSIIPRGQGALGYAQYLPTGDAYLMNVKQLMDRMAMTLGGRISEELHFPSVTTGGSDDFKKVTQMATNMVTRWGMSETLGPISFDQDQNQFNKPFAESTAVQIDAEVKRIVDAAYKQCKDLLTERKKEVGIVAEELLRKEMLTRDDMVRLLGPRPFKDKEEFTKYFDGSNGATGPPSEVKGLDDTPPAPSAAMKEDK</sequence>
<evidence type="ECO:0000256" key="14">
    <source>
        <dbReference type="ARBA" id="ARBA00023128"/>
    </source>
</evidence>
<feature type="compositionally biased region" description="Pro residues" evidence="17">
    <location>
        <begin position="113"/>
        <end position="122"/>
    </location>
</feature>
<dbReference type="CDD" id="cd19501">
    <property type="entry name" value="RecA-like_FtsH"/>
    <property type="match status" value="1"/>
</dbReference>
<keyword evidence="14" id="KW-0496">Mitochondrion</keyword>
<dbReference type="Gene3D" id="1.10.8.60">
    <property type="match status" value="1"/>
</dbReference>
<dbReference type="InterPro" id="IPR050928">
    <property type="entry name" value="ATP-dep_Zn_Metalloprotease"/>
</dbReference>
<dbReference type="InterPro" id="IPR000642">
    <property type="entry name" value="Peptidase_M41"/>
</dbReference>
<comment type="similarity">
    <text evidence="4">In the N-terminal section; belongs to the AAA ATPase family.</text>
</comment>
<dbReference type="GO" id="GO:0004222">
    <property type="term" value="F:metalloendopeptidase activity"/>
    <property type="evidence" value="ECO:0007669"/>
    <property type="project" value="InterPro"/>
</dbReference>